<dbReference type="GO" id="GO:1903425">
    <property type="term" value="F:fluoride transmembrane transporter activity"/>
    <property type="evidence" value="ECO:0007669"/>
    <property type="project" value="TreeGrafter"/>
</dbReference>
<keyword evidence="5 10" id="KW-1133">Transmembrane helix</keyword>
<evidence type="ECO:0000256" key="4">
    <source>
        <dbReference type="ARBA" id="ARBA00022692"/>
    </source>
</evidence>
<feature type="transmembrane region" description="Helical" evidence="10">
    <location>
        <begin position="214"/>
        <end position="238"/>
    </location>
</feature>
<feature type="region of interest" description="Disordered" evidence="9">
    <location>
        <begin position="60"/>
        <end position="81"/>
    </location>
</feature>
<reference evidence="11 12" key="1">
    <citation type="journal article" date="2018" name="Nat. Ecol. Evol.">
        <title>Pezizomycetes genomes reveal the molecular basis of ectomycorrhizal truffle lifestyle.</title>
        <authorList>
            <person name="Murat C."/>
            <person name="Payen T."/>
            <person name="Noel B."/>
            <person name="Kuo A."/>
            <person name="Morin E."/>
            <person name="Chen J."/>
            <person name="Kohler A."/>
            <person name="Krizsan K."/>
            <person name="Balestrini R."/>
            <person name="Da Silva C."/>
            <person name="Montanini B."/>
            <person name="Hainaut M."/>
            <person name="Levati E."/>
            <person name="Barry K.W."/>
            <person name="Belfiori B."/>
            <person name="Cichocki N."/>
            <person name="Clum A."/>
            <person name="Dockter R.B."/>
            <person name="Fauchery L."/>
            <person name="Guy J."/>
            <person name="Iotti M."/>
            <person name="Le Tacon F."/>
            <person name="Lindquist E.A."/>
            <person name="Lipzen A."/>
            <person name="Malagnac F."/>
            <person name="Mello A."/>
            <person name="Molinier V."/>
            <person name="Miyauchi S."/>
            <person name="Poulain J."/>
            <person name="Riccioni C."/>
            <person name="Rubini A."/>
            <person name="Sitrit Y."/>
            <person name="Splivallo R."/>
            <person name="Traeger S."/>
            <person name="Wang M."/>
            <person name="Zifcakova L."/>
            <person name="Wipf D."/>
            <person name="Zambonelli A."/>
            <person name="Paolocci F."/>
            <person name="Nowrousian M."/>
            <person name="Ottonello S."/>
            <person name="Baldrian P."/>
            <person name="Spatafora J.W."/>
            <person name="Henrissat B."/>
            <person name="Nagy L.G."/>
            <person name="Aury J.M."/>
            <person name="Wincker P."/>
            <person name="Grigoriev I.V."/>
            <person name="Bonfante P."/>
            <person name="Martin F.M."/>
        </authorList>
    </citation>
    <scope>NUCLEOTIDE SEQUENCE [LARGE SCALE GENOMIC DNA]</scope>
    <source>
        <strain evidence="11 12">RN42</strain>
    </source>
</reference>
<comment type="catalytic activity">
    <reaction evidence="8">
        <text>fluoride(in) = fluoride(out)</text>
        <dbReference type="Rhea" id="RHEA:76159"/>
        <dbReference type="ChEBI" id="CHEBI:17051"/>
    </reaction>
    <physiologicalReaction direction="left-to-right" evidence="8">
        <dbReference type="Rhea" id="RHEA:76160"/>
    </physiologicalReaction>
</comment>
<feature type="transmembrane region" description="Helical" evidence="10">
    <location>
        <begin position="258"/>
        <end position="279"/>
    </location>
</feature>
<gene>
    <name evidence="11" type="ORF">BJ508DRAFT_36500</name>
</gene>
<evidence type="ECO:0008006" key="13">
    <source>
        <dbReference type="Google" id="ProtNLM"/>
    </source>
</evidence>
<proteinExistence type="inferred from homology"/>
<evidence type="ECO:0000256" key="8">
    <source>
        <dbReference type="ARBA" id="ARBA00035585"/>
    </source>
</evidence>
<dbReference type="AlphaFoldDB" id="A0A3N4IJI2"/>
<dbReference type="OrthoDB" id="409792at2759"/>
<sequence>MPLLPHDGSIPEGREGSDTVRSYYTATSDPENHQLAVPSEERGVSESTAPVVNPYHSVRAALSHPDPNTSESGLPTLPSSERGISEITAPVGSFTEVPTFNNQNNTEFPRPNLQDTQVPTDSLPPYHIPTVTSEPHVIDAGPDGKLPAPSIITTLIYLSLFAITGTATRLGLVLLTDYGNAPAPPLIWAQFAGCFIMGLCQSMLPVFTAKDAPIFIGLTTGYAGSVTSFSSFMLDAFSQTSYTHYLPPGGQRRGGGQGALALPGYIIVTLCTSFGGLRLGRNIGRWIHAKVGIEKISTVVLRGLDWLACILCMAVFPIALFLGIFKSGTNQRFLWGMVFSPPGAIARYSLSRLLNPRLRGFPLGTFVVNMLGTGVLAGAIVGRLVLERRGLGDGDLGGLVWLGALQDGFCGCLTTVSTFVVEAEGLGGKGSLRYVGSSVILGLCLMVAIIGGYVWSLD</sequence>
<dbReference type="Pfam" id="PF02537">
    <property type="entry name" value="CRCB"/>
    <property type="match status" value="2"/>
</dbReference>
<evidence type="ECO:0000256" key="10">
    <source>
        <dbReference type="SAM" id="Phobius"/>
    </source>
</evidence>
<comment type="subcellular location">
    <subcellularLocation>
        <location evidence="2">Cell membrane</location>
        <topology evidence="2">Multi-pass membrane protein</topology>
    </subcellularLocation>
</comment>
<dbReference type="Proteomes" id="UP000275078">
    <property type="component" value="Unassembled WGS sequence"/>
</dbReference>
<dbReference type="EMBL" id="ML119659">
    <property type="protein sequence ID" value="RPA84310.1"/>
    <property type="molecule type" value="Genomic_DNA"/>
</dbReference>
<evidence type="ECO:0000256" key="7">
    <source>
        <dbReference type="ARBA" id="ARBA00035120"/>
    </source>
</evidence>
<organism evidence="11 12">
    <name type="scientific">Ascobolus immersus RN42</name>
    <dbReference type="NCBI Taxonomy" id="1160509"/>
    <lineage>
        <taxon>Eukaryota</taxon>
        <taxon>Fungi</taxon>
        <taxon>Dikarya</taxon>
        <taxon>Ascomycota</taxon>
        <taxon>Pezizomycotina</taxon>
        <taxon>Pezizomycetes</taxon>
        <taxon>Pezizales</taxon>
        <taxon>Ascobolaceae</taxon>
        <taxon>Ascobolus</taxon>
    </lineage>
</organism>
<keyword evidence="6 10" id="KW-0472">Membrane</keyword>
<dbReference type="GO" id="GO:0005886">
    <property type="term" value="C:plasma membrane"/>
    <property type="evidence" value="ECO:0007669"/>
    <property type="project" value="UniProtKB-SubCell"/>
</dbReference>
<feature type="compositionally biased region" description="Polar residues" evidence="9">
    <location>
        <begin position="19"/>
        <end position="29"/>
    </location>
</feature>
<feature type="transmembrane region" description="Helical" evidence="10">
    <location>
        <begin position="398"/>
        <end position="420"/>
    </location>
</feature>
<keyword evidence="3" id="KW-1003">Cell membrane</keyword>
<keyword evidence="12" id="KW-1185">Reference proteome</keyword>
<name>A0A3N4IJI2_ASCIM</name>
<dbReference type="PANTHER" id="PTHR28259">
    <property type="entry name" value="FLUORIDE EXPORT PROTEIN 1-RELATED"/>
    <property type="match status" value="1"/>
</dbReference>
<evidence type="ECO:0000256" key="6">
    <source>
        <dbReference type="ARBA" id="ARBA00023136"/>
    </source>
</evidence>
<evidence type="ECO:0000256" key="9">
    <source>
        <dbReference type="SAM" id="MobiDB-lite"/>
    </source>
</evidence>
<dbReference type="InterPro" id="IPR003691">
    <property type="entry name" value="FluC"/>
</dbReference>
<comment type="similarity">
    <text evidence="7">Belongs to the fluoride channel Fluc/FEX (TC 1.A.43) family.</text>
</comment>
<feature type="transmembrane region" description="Helical" evidence="10">
    <location>
        <begin position="187"/>
        <end position="207"/>
    </location>
</feature>
<evidence type="ECO:0000256" key="1">
    <source>
        <dbReference type="ARBA" id="ARBA00002598"/>
    </source>
</evidence>
<keyword evidence="4 10" id="KW-0812">Transmembrane</keyword>
<feature type="transmembrane region" description="Helical" evidence="10">
    <location>
        <begin position="299"/>
        <end position="321"/>
    </location>
</feature>
<dbReference type="PANTHER" id="PTHR28259:SF1">
    <property type="entry name" value="FLUORIDE EXPORT PROTEIN 1-RELATED"/>
    <property type="match status" value="1"/>
</dbReference>
<evidence type="ECO:0000256" key="2">
    <source>
        <dbReference type="ARBA" id="ARBA00004651"/>
    </source>
</evidence>
<feature type="transmembrane region" description="Helical" evidence="10">
    <location>
        <begin position="155"/>
        <end position="175"/>
    </location>
</feature>
<feature type="compositionally biased region" description="Polar residues" evidence="9">
    <location>
        <begin position="66"/>
        <end position="79"/>
    </location>
</feature>
<protein>
    <recommendedName>
        <fullName evidence="13">CRCB-domain-containing protein</fullName>
    </recommendedName>
</protein>
<feature type="region of interest" description="Disordered" evidence="9">
    <location>
        <begin position="1"/>
        <end position="48"/>
    </location>
</feature>
<evidence type="ECO:0000313" key="11">
    <source>
        <dbReference type="EMBL" id="RPA84310.1"/>
    </source>
</evidence>
<feature type="transmembrane region" description="Helical" evidence="10">
    <location>
        <begin position="333"/>
        <end position="350"/>
    </location>
</feature>
<evidence type="ECO:0000256" key="5">
    <source>
        <dbReference type="ARBA" id="ARBA00022989"/>
    </source>
</evidence>
<dbReference type="STRING" id="1160509.A0A3N4IJI2"/>
<comment type="function">
    <text evidence="1">Fluoride channel required for the rapid expulsion of cytoplasmic fluoride.</text>
</comment>
<evidence type="ECO:0000313" key="12">
    <source>
        <dbReference type="Proteomes" id="UP000275078"/>
    </source>
</evidence>
<evidence type="ECO:0000256" key="3">
    <source>
        <dbReference type="ARBA" id="ARBA00022475"/>
    </source>
</evidence>
<feature type="transmembrane region" description="Helical" evidence="10">
    <location>
        <begin position="362"/>
        <end position="386"/>
    </location>
</feature>
<feature type="transmembrane region" description="Helical" evidence="10">
    <location>
        <begin position="432"/>
        <end position="455"/>
    </location>
</feature>
<accession>A0A3N4IJI2</accession>